<sequence length="516" mass="59879">MRICSSGKDHSTDIASEKRLELILEAGETGILRDEEGRPRNSAWQLINAHGVVIPNVIVVAQTNDFDMGREWYARVGEDPFQGLPHEDPRNHIEKLEDLVSRSEQNKVFEYHMLCKIFPYSISRDAFSWFTTREREKYYKWDKLVESWQIKREYHIPRHLFDYVIAKGNEKYGSVELSRVDKADISYPTSASIDITTSTSIDTNFCCRSTPLESSGYCRLDTKPKDFLKVLDGAHHKDLGQNSEKKLDDDLHTSGRDMETSPKDSIDRHRQPDIDRPRPPDIDRHPSDDIDRLPLLHELPGYTLEEEPVEERIHESETSHLTFHEHLRPHICAKEAEKFHKRVKRIHDSVKIMVPCTMVEVEFSIRPIRSVHLGFYNGLFADDMYALASQRELRCKGEVDKDPAKASSIHTNQIQSIDIGRISEQKKFEVCQNLFDGGTITRSDKSGGKKRKNWKTRKRIKGDPRLSLIPHFSDGIRKYRVRYQMLLTAITKLRAQLIAEMIDKGEEYMEEAFTKE</sequence>
<feature type="region of interest" description="Disordered" evidence="1">
    <location>
        <begin position="239"/>
        <end position="292"/>
    </location>
</feature>
<evidence type="ECO:0000313" key="3">
    <source>
        <dbReference type="Proteomes" id="UP000823674"/>
    </source>
</evidence>
<gene>
    <name evidence="2" type="primary">A01p026190.1_BraROA</name>
    <name evidence="2" type="ORF">IGI04_002652</name>
</gene>
<dbReference type="EMBL" id="JADBGQ010000001">
    <property type="protein sequence ID" value="KAG5415085.1"/>
    <property type="molecule type" value="Genomic_DNA"/>
</dbReference>
<dbReference type="Proteomes" id="UP000823674">
    <property type="component" value="Chromosome A01"/>
</dbReference>
<evidence type="ECO:0000313" key="2">
    <source>
        <dbReference type="EMBL" id="KAG5415085.1"/>
    </source>
</evidence>
<reference evidence="2 3" key="1">
    <citation type="submission" date="2021-03" db="EMBL/GenBank/DDBJ databases">
        <authorList>
            <person name="King G.J."/>
            <person name="Bancroft I."/>
            <person name="Baten A."/>
            <person name="Bloomfield J."/>
            <person name="Borpatragohain P."/>
            <person name="He Z."/>
            <person name="Irish N."/>
            <person name="Irwin J."/>
            <person name="Liu K."/>
            <person name="Mauleon R.P."/>
            <person name="Moore J."/>
            <person name="Morris R."/>
            <person name="Ostergaard L."/>
            <person name="Wang B."/>
            <person name="Wells R."/>
        </authorList>
    </citation>
    <scope>NUCLEOTIDE SEQUENCE [LARGE SCALE GENOMIC DNA]</scope>
    <source>
        <strain evidence="2">R-o-18</strain>
        <tissue evidence="2">Leaf</tissue>
    </source>
</reference>
<comment type="caution">
    <text evidence="2">The sequence shown here is derived from an EMBL/GenBank/DDBJ whole genome shotgun (WGS) entry which is preliminary data.</text>
</comment>
<evidence type="ECO:0000256" key="1">
    <source>
        <dbReference type="SAM" id="MobiDB-lite"/>
    </source>
</evidence>
<protein>
    <submittedName>
        <fullName evidence="2">Uncharacterized protein</fullName>
    </submittedName>
</protein>
<name>A0ABQ7NW70_BRACM</name>
<proteinExistence type="predicted"/>
<keyword evidence="3" id="KW-1185">Reference proteome</keyword>
<accession>A0ABQ7NW70</accession>
<organism evidence="2 3">
    <name type="scientific">Brassica rapa subsp. trilocularis</name>
    <dbReference type="NCBI Taxonomy" id="1813537"/>
    <lineage>
        <taxon>Eukaryota</taxon>
        <taxon>Viridiplantae</taxon>
        <taxon>Streptophyta</taxon>
        <taxon>Embryophyta</taxon>
        <taxon>Tracheophyta</taxon>
        <taxon>Spermatophyta</taxon>
        <taxon>Magnoliopsida</taxon>
        <taxon>eudicotyledons</taxon>
        <taxon>Gunneridae</taxon>
        <taxon>Pentapetalae</taxon>
        <taxon>rosids</taxon>
        <taxon>malvids</taxon>
        <taxon>Brassicales</taxon>
        <taxon>Brassicaceae</taxon>
        <taxon>Brassiceae</taxon>
        <taxon>Brassica</taxon>
    </lineage>
</organism>